<reference evidence="1" key="1">
    <citation type="submission" date="2021-03" db="EMBL/GenBank/DDBJ databases">
        <title>Evolutionary priming and transition to the ectomycorrhizal habit in an iconic lineage of mushroom-forming fungi: is preadaptation a requirement?</title>
        <authorList>
            <consortium name="DOE Joint Genome Institute"/>
            <person name="Looney B.P."/>
            <person name="Miyauchi S."/>
            <person name="Morin E."/>
            <person name="Drula E."/>
            <person name="Courty P.E."/>
            <person name="Chicoki N."/>
            <person name="Fauchery L."/>
            <person name="Kohler A."/>
            <person name="Kuo A."/>
            <person name="LaButti K."/>
            <person name="Pangilinan J."/>
            <person name="Lipzen A."/>
            <person name="Riley R."/>
            <person name="Andreopoulos W."/>
            <person name="He G."/>
            <person name="Johnson J."/>
            <person name="Barry K.W."/>
            <person name="Grigoriev I.V."/>
            <person name="Nagy L."/>
            <person name="Hibbett D."/>
            <person name="Henrissat B."/>
            <person name="Matheny P.B."/>
            <person name="Labbe J."/>
            <person name="Martin A.F."/>
        </authorList>
    </citation>
    <scope>NUCLEOTIDE SEQUENCE</scope>
    <source>
        <strain evidence="1">BPL698</strain>
    </source>
</reference>
<keyword evidence="2" id="KW-1185">Reference proteome</keyword>
<proteinExistence type="predicted"/>
<dbReference type="EMBL" id="JAGFNK010000001">
    <property type="protein sequence ID" value="KAI9513397.1"/>
    <property type="molecule type" value="Genomic_DNA"/>
</dbReference>
<accession>A0ACC0UPH0</accession>
<sequence length="940" mass="102265">MSFIVVELNTVLLLLLAILLSPTTRAQQALFPAAIPLAVRSPYLSCWDHVTNGTVFGQLWPATYNQSQVVHPLTFSRPRHSHYRLSQALGWTVLVRVDGVTYSFMGNTAASIVNGTVNMTSVAVTPTQTVVTAQAGRMQVNLTFLNPIEPSDWVKQSIPFSYMAFSAKSIDGSAHTVQVYSDVSGEWSSGNSNDTILWSATANGNVIYHMVYLQAPATFSEVDGQASWGRLYYAMKQENNVTYKIAAGDVARGWFPLNGALDNQVDTAFRAINDGFPVFAMSRDLGTIQSTQDPVVWTVGYTTDPAVNYTGQLGAYPAKHELYYRKEYGDDGSLIVDFLNDFSDAFLRAQQLDQKILQDAASVSNLLGDLVSLAIHQVYGSMQLTIGTDEFGRFNEFASDLVMFMKNIGGAEPNRVNAVETLYAAFPALMYIDPTLGAPLLEPLLRFQASPNYTIPYAASDLGSNYPNVTGSNSTHNQGVEQTANMLIMTYAQARASGDGSLISRYYRLLTSWADYLSNSTSFIQDQLSADGLSVSDQTNLAIKGIIAIQAMSHMSSIANQAVDAEKYSIAAQVLYRPWRTFAIFGLGNDPHILAAYFAQPDSWTLGYNLFADVWLETGLVELSVYNAHSSFILNTALNSTPSDFGLPVDNVFTDTVVAVSSWNLFVAAMTTDQGLRSNLISRVHNKAFSNASVGVFPVIYDSLHGTTIQGAASPAQGAMFAPLALNAPVHAIQANVTTRATPRTLPSKSHVVTVAGSVIGGLVAAVAALIGAVVFVRCRRRQDRRRKSLESSLGSVEVGPLMIVTPFDLNAVEVEEVHQNSTQEMEQQQLLSEPPQAQTSIPSTLHPTPSSSRERPVPPILVGLSSKELARLRSQQNANPPSNEPQSTSSSTGVTVRNGTRRASETRRLQSEVESLRREMQRLRTERFGAPPSYTSGNV</sequence>
<name>A0ACC0UPH0_9AGAM</name>
<evidence type="ECO:0000313" key="1">
    <source>
        <dbReference type="EMBL" id="KAI9513397.1"/>
    </source>
</evidence>
<evidence type="ECO:0000313" key="2">
    <source>
        <dbReference type="Proteomes" id="UP001207468"/>
    </source>
</evidence>
<gene>
    <name evidence="1" type="ORF">F5148DRAFT_990760</name>
</gene>
<dbReference type="Proteomes" id="UP001207468">
    <property type="component" value="Unassembled WGS sequence"/>
</dbReference>
<comment type="caution">
    <text evidence="1">The sequence shown here is derived from an EMBL/GenBank/DDBJ whole genome shotgun (WGS) entry which is preliminary data.</text>
</comment>
<organism evidence="1 2">
    <name type="scientific">Russula earlei</name>
    <dbReference type="NCBI Taxonomy" id="71964"/>
    <lineage>
        <taxon>Eukaryota</taxon>
        <taxon>Fungi</taxon>
        <taxon>Dikarya</taxon>
        <taxon>Basidiomycota</taxon>
        <taxon>Agaricomycotina</taxon>
        <taxon>Agaricomycetes</taxon>
        <taxon>Russulales</taxon>
        <taxon>Russulaceae</taxon>
        <taxon>Russula</taxon>
    </lineage>
</organism>
<protein>
    <submittedName>
        <fullName evidence="1">Uncharacterized protein</fullName>
    </submittedName>
</protein>